<evidence type="ECO:0000313" key="2">
    <source>
        <dbReference type="Proteomes" id="UP001141806"/>
    </source>
</evidence>
<accession>A0A9Q0JRG7</accession>
<organism evidence="1 2">
    <name type="scientific">Protea cynaroides</name>
    <dbReference type="NCBI Taxonomy" id="273540"/>
    <lineage>
        <taxon>Eukaryota</taxon>
        <taxon>Viridiplantae</taxon>
        <taxon>Streptophyta</taxon>
        <taxon>Embryophyta</taxon>
        <taxon>Tracheophyta</taxon>
        <taxon>Spermatophyta</taxon>
        <taxon>Magnoliopsida</taxon>
        <taxon>Proteales</taxon>
        <taxon>Proteaceae</taxon>
        <taxon>Protea</taxon>
    </lineage>
</organism>
<sequence>MTLPPTLAVSYSCRPTSTWPLLRTQKEKRLVRLLIASASLSSNLHDLDLLLKSGVLRQSNAIVLSQPGPHSDKEELGFLIGDLFARFQIEDISCCTSFHSLCSLESCVEVLSLEVLVAYG</sequence>
<name>A0A9Q0JRG7_9MAGN</name>
<reference evidence="1" key="1">
    <citation type="journal article" date="2023" name="Plant J.">
        <title>The genome of the king protea, Protea cynaroides.</title>
        <authorList>
            <person name="Chang J."/>
            <person name="Duong T.A."/>
            <person name="Schoeman C."/>
            <person name="Ma X."/>
            <person name="Roodt D."/>
            <person name="Barker N."/>
            <person name="Li Z."/>
            <person name="Van de Peer Y."/>
            <person name="Mizrachi E."/>
        </authorList>
    </citation>
    <scope>NUCLEOTIDE SEQUENCE</scope>
    <source>
        <tissue evidence="1">Young leaves</tissue>
    </source>
</reference>
<comment type="caution">
    <text evidence="1">The sequence shown here is derived from an EMBL/GenBank/DDBJ whole genome shotgun (WGS) entry which is preliminary data.</text>
</comment>
<keyword evidence="2" id="KW-1185">Reference proteome</keyword>
<dbReference type="AlphaFoldDB" id="A0A9Q0JRG7"/>
<proteinExistence type="predicted"/>
<dbReference type="Proteomes" id="UP001141806">
    <property type="component" value="Unassembled WGS sequence"/>
</dbReference>
<gene>
    <name evidence="1" type="ORF">NE237_026951</name>
</gene>
<protein>
    <submittedName>
        <fullName evidence="1">Uncharacterized protein</fullName>
    </submittedName>
</protein>
<evidence type="ECO:0000313" key="1">
    <source>
        <dbReference type="EMBL" id="KAJ4950119.1"/>
    </source>
</evidence>
<dbReference type="EMBL" id="JAMYWD010000012">
    <property type="protein sequence ID" value="KAJ4950119.1"/>
    <property type="molecule type" value="Genomic_DNA"/>
</dbReference>